<gene>
    <name evidence="2" type="primary">rsfS_5</name>
    <name evidence="2" type="ORF">GALL_202830</name>
</gene>
<dbReference type="Pfam" id="PF02410">
    <property type="entry name" value="RsfS"/>
    <property type="match status" value="1"/>
</dbReference>
<dbReference type="GO" id="GO:0017148">
    <property type="term" value="P:negative regulation of translation"/>
    <property type="evidence" value="ECO:0007669"/>
    <property type="project" value="TreeGrafter"/>
</dbReference>
<dbReference type="AlphaFoldDB" id="A0A1J5S0H6"/>
<dbReference type="PANTHER" id="PTHR21043:SF0">
    <property type="entry name" value="MITOCHONDRIAL ASSEMBLY OF RIBOSOMAL LARGE SUBUNIT PROTEIN 1"/>
    <property type="match status" value="1"/>
</dbReference>
<dbReference type="InterPro" id="IPR043519">
    <property type="entry name" value="NT_sf"/>
</dbReference>
<dbReference type="HAMAP" id="MF_01477">
    <property type="entry name" value="Iojap_RsfS"/>
    <property type="match status" value="1"/>
</dbReference>
<dbReference type="InterPro" id="IPR004394">
    <property type="entry name" value="Iojap/RsfS/C7orf30"/>
</dbReference>
<proteinExistence type="inferred from homology"/>
<dbReference type="GO" id="GO:0043023">
    <property type="term" value="F:ribosomal large subunit binding"/>
    <property type="evidence" value="ECO:0007669"/>
    <property type="project" value="TreeGrafter"/>
</dbReference>
<name>A0A1J5S0H6_9ZZZZ</name>
<evidence type="ECO:0000313" key="2">
    <source>
        <dbReference type="EMBL" id="OIQ97663.1"/>
    </source>
</evidence>
<dbReference type="EMBL" id="MLJW01000129">
    <property type="protein sequence ID" value="OIQ97663.1"/>
    <property type="molecule type" value="Genomic_DNA"/>
</dbReference>
<comment type="caution">
    <text evidence="2">The sequence shown here is derived from an EMBL/GenBank/DDBJ whole genome shotgun (WGS) entry which is preliminary data.</text>
</comment>
<dbReference type="Gene3D" id="3.30.460.10">
    <property type="entry name" value="Beta Polymerase, domain 2"/>
    <property type="match status" value="1"/>
</dbReference>
<dbReference type="NCBIfam" id="TIGR00090">
    <property type="entry name" value="rsfS_iojap_ybeB"/>
    <property type="match status" value="1"/>
</dbReference>
<dbReference type="GO" id="GO:0090071">
    <property type="term" value="P:negative regulation of ribosome biogenesis"/>
    <property type="evidence" value="ECO:0007669"/>
    <property type="project" value="TreeGrafter"/>
</dbReference>
<reference evidence="2" key="1">
    <citation type="submission" date="2016-10" db="EMBL/GenBank/DDBJ databases">
        <title>Sequence of Gallionella enrichment culture.</title>
        <authorList>
            <person name="Poehlein A."/>
            <person name="Muehling M."/>
            <person name="Daniel R."/>
        </authorList>
    </citation>
    <scope>NUCLEOTIDE SEQUENCE</scope>
</reference>
<comment type="similarity">
    <text evidence="1">Belongs to the Iojap/RsfS family.</text>
</comment>
<accession>A0A1J5S0H6</accession>
<dbReference type="PANTHER" id="PTHR21043">
    <property type="entry name" value="IOJAP SUPERFAMILY ORTHOLOG"/>
    <property type="match status" value="1"/>
</dbReference>
<organism evidence="2">
    <name type="scientific">mine drainage metagenome</name>
    <dbReference type="NCBI Taxonomy" id="410659"/>
    <lineage>
        <taxon>unclassified sequences</taxon>
        <taxon>metagenomes</taxon>
        <taxon>ecological metagenomes</taxon>
    </lineage>
</organism>
<dbReference type="SUPFAM" id="SSF81301">
    <property type="entry name" value="Nucleotidyltransferase"/>
    <property type="match status" value="1"/>
</dbReference>
<sequence>MDLRKLQKIVVTALEDIKARDIEVISTTKLSPLFDRIVIASADSTRQVKALARNVHDKVKEAGGEVLSIEGEETGEWVLVDLGTIVVHVMQPSVRSYYNLEELWQAKPSKRISKGTDDGLAQ</sequence>
<evidence type="ECO:0000256" key="1">
    <source>
        <dbReference type="ARBA" id="ARBA00010574"/>
    </source>
</evidence>
<protein>
    <submittedName>
        <fullName evidence="2">Ribosomal silencing factor RsfS</fullName>
    </submittedName>
</protein>